<dbReference type="EMBL" id="FRAF01000019">
    <property type="protein sequence ID" value="SHK66563.1"/>
    <property type="molecule type" value="Genomic_DNA"/>
</dbReference>
<accession>A0A1M6UBL8</accession>
<dbReference type="Proteomes" id="UP000184016">
    <property type="component" value="Unassembled WGS sequence"/>
</dbReference>
<dbReference type="AlphaFoldDB" id="A0A1M6UBL8"/>
<protein>
    <submittedName>
        <fullName evidence="1">Uncharacterized protein</fullName>
    </submittedName>
</protein>
<proteinExistence type="predicted"/>
<reference evidence="2" key="1">
    <citation type="submission" date="2016-11" db="EMBL/GenBank/DDBJ databases">
        <authorList>
            <person name="Varghese N."/>
            <person name="Submissions S."/>
        </authorList>
    </citation>
    <scope>NUCLEOTIDE SEQUENCE [LARGE SCALE GENOMIC DNA]</scope>
    <source>
        <strain evidence="2">USBA-503</strain>
    </source>
</reference>
<dbReference type="STRING" id="1830138.SAMN05443507_11931"/>
<evidence type="ECO:0000313" key="1">
    <source>
        <dbReference type="EMBL" id="SHK66563.1"/>
    </source>
</evidence>
<keyword evidence="2" id="KW-1185">Reference proteome</keyword>
<evidence type="ECO:0000313" key="2">
    <source>
        <dbReference type="Proteomes" id="UP000184016"/>
    </source>
</evidence>
<organism evidence="1 2">
    <name type="scientific">Alicyclobacillus tolerans</name>
    <dbReference type="NCBI Taxonomy" id="90970"/>
    <lineage>
        <taxon>Bacteria</taxon>
        <taxon>Bacillati</taxon>
        <taxon>Bacillota</taxon>
        <taxon>Bacilli</taxon>
        <taxon>Bacillales</taxon>
        <taxon>Alicyclobacillaceae</taxon>
        <taxon>Alicyclobacillus</taxon>
    </lineage>
</organism>
<gene>
    <name evidence="1" type="ORF">SAMN05443507_11931</name>
</gene>
<sequence>MMYPCSIETVDSTCMEMQVDFLGLLAPKWSILLKNTVV</sequence>
<name>A0A1M6UBL8_9BACL</name>